<dbReference type="PANTHER" id="PTHR40279:SF3">
    <property type="entry name" value="4-AMINOBENZOATE SYNTHASE"/>
    <property type="match status" value="1"/>
</dbReference>
<sequence length="246" mass="27798">MGVGTLLPLPDRMRQYIVDRFYGPRPPEGLARLFSPDRAYQAALVFEHWQFLTGFPRWVGSIIAGTPHLDVISYEVDNLYGELIHDPSVHGGHYGLVLDAGEDAGLSREEIQRGPPGPKMARALEDWYSIARDRPWVETMAAVHATEMLADQRLRDRPGYHLPHLMGDDSFLQGSPYAPQVRKFLATTRADTEHAGRAAELVARYAGEASSEEAVWRTFVRSMDNMALYFEAIAERRRAFLERFPG</sequence>
<keyword evidence="1" id="KW-0560">Oxidoreductase</keyword>
<evidence type="ECO:0000313" key="3">
    <source>
        <dbReference type="EMBL" id="EQD37433.1"/>
    </source>
</evidence>
<feature type="domain" description="Thiaminase-2/PQQC" evidence="2">
    <location>
        <begin position="45"/>
        <end position="224"/>
    </location>
</feature>
<dbReference type="Gene3D" id="1.20.910.10">
    <property type="entry name" value="Heme oxygenase-like"/>
    <property type="match status" value="1"/>
</dbReference>
<protein>
    <submittedName>
        <fullName evidence="3">TENA/THI-4 domain-containing protein</fullName>
    </submittedName>
</protein>
<reference evidence="3" key="1">
    <citation type="submission" date="2013-08" db="EMBL/GenBank/DDBJ databases">
        <authorList>
            <person name="Mendez C."/>
            <person name="Richter M."/>
            <person name="Ferrer M."/>
            <person name="Sanchez J."/>
        </authorList>
    </citation>
    <scope>NUCLEOTIDE SEQUENCE</scope>
</reference>
<dbReference type="AlphaFoldDB" id="T0YWL2"/>
<reference evidence="3" key="2">
    <citation type="journal article" date="2014" name="ISME J.">
        <title>Microbial stratification in low pH oxic and suboxic macroscopic growths along an acid mine drainage.</title>
        <authorList>
            <person name="Mendez-Garcia C."/>
            <person name="Mesa V."/>
            <person name="Sprenger R.R."/>
            <person name="Richter M."/>
            <person name="Diez M.S."/>
            <person name="Solano J."/>
            <person name="Bargiela R."/>
            <person name="Golyshina O.V."/>
            <person name="Manteca A."/>
            <person name="Ramos J.L."/>
            <person name="Gallego J.R."/>
            <person name="Llorente I."/>
            <person name="Martins Dos Santos V.A."/>
            <person name="Jensen O.N."/>
            <person name="Pelaez A.I."/>
            <person name="Sanchez J."/>
            <person name="Ferrer M."/>
        </authorList>
    </citation>
    <scope>NUCLEOTIDE SEQUENCE</scope>
</reference>
<dbReference type="SUPFAM" id="SSF48613">
    <property type="entry name" value="Heme oxygenase-like"/>
    <property type="match status" value="1"/>
</dbReference>
<dbReference type="InterPro" id="IPR004305">
    <property type="entry name" value="Thiaminase-2/PQQC"/>
</dbReference>
<dbReference type="EMBL" id="AUZY01010753">
    <property type="protein sequence ID" value="EQD37433.1"/>
    <property type="molecule type" value="Genomic_DNA"/>
</dbReference>
<dbReference type="InterPro" id="IPR016084">
    <property type="entry name" value="Haem_Oase-like_multi-hlx"/>
</dbReference>
<proteinExistence type="predicted"/>
<organism evidence="3">
    <name type="scientific">mine drainage metagenome</name>
    <dbReference type="NCBI Taxonomy" id="410659"/>
    <lineage>
        <taxon>unclassified sequences</taxon>
        <taxon>metagenomes</taxon>
        <taxon>ecological metagenomes</taxon>
    </lineage>
</organism>
<dbReference type="InterPro" id="IPR039068">
    <property type="entry name" value="PqqC-like"/>
</dbReference>
<comment type="caution">
    <text evidence="3">The sequence shown here is derived from an EMBL/GenBank/DDBJ whole genome shotgun (WGS) entry which is preliminary data.</text>
</comment>
<evidence type="ECO:0000259" key="2">
    <source>
        <dbReference type="Pfam" id="PF03070"/>
    </source>
</evidence>
<dbReference type="PANTHER" id="PTHR40279">
    <property type="entry name" value="PQQC-LIKE PROTEIN"/>
    <property type="match status" value="1"/>
</dbReference>
<evidence type="ECO:0000256" key="1">
    <source>
        <dbReference type="ARBA" id="ARBA00023002"/>
    </source>
</evidence>
<dbReference type="GO" id="GO:0016491">
    <property type="term" value="F:oxidoreductase activity"/>
    <property type="evidence" value="ECO:0007669"/>
    <property type="project" value="UniProtKB-KW"/>
</dbReference>
<accession>T0YWL2</accession>
<dbReference type="Pfam" id="PF03070">
    <property type="entry name" value="TENA_THI-4"/>
    <property type="match status" value="1"/>
</dbReference>
<name>T0YWL2_9ZZZZ</name>
<gene>
    <name evidence="3" type="ORF">B1B_16175</name>
</gene>